<dbReference type="Gene3D" id="3.10.350.10">
    <property type="entry name" value="LysM domain"/>
    <property type="match status" value="1"/>
</dbReference>
<name>A0A0F8ZSH2_9ZZZZ</name>
<protein>
    <recommendedName>
        <fullName evidence="1">LysM domain-containing protein</fullName>
    </recommendedName>
</protein>
<comment type="caution">
    <text evidence="2">The sequence shown here is derived from an EMBL/GenBank/DDBJ whole genome shotgun (WGS) entry which is preliminary data.</text>
</comment>
<dbReference type="EMBL" id="LAZR01061798">
    <property type="protein sequence ID" value="KKK62851.1"/>
    <property type="molecule type" value="Genomic_DNA"/>
</dbReference>
<dbReference type="PROSITE" id="PS51782">
    <property type="entry name" value="LYSM"/>
    <property type="match status" value="1"/>
</dbReference>
<dbReference type="InterPro" id="IPR036779">
    <property type="entry name" value="LysM_dom_sf"/>
</dbReference>
<organism evidence="2">
    <name type="scientific">marine sediment metagenome</name>
    <dbReference type="NCBI Taxonomy" id="412755"/>
    <lineage>
        <taxon>unclassified sequences</taxon>
        <taxon>metagenomes</taxon>
        <taxon>ecological metagenomes</taxon>
    </lineage>
</organism>
<accession>A0A0F8ZSH2</accession>
<evidence type="ECO:0000313" key="2">
    <source>
        <dbReference type="EMBL" id="KKK62851.1"/>
    </source>
</evidence>
<proteinExistence type="predicted"/>
<sequence length="99" mass="11443">MEGIMNRTQFTQLDDRLKNIQNELSNHIRRYHPDGPQRPQPAPRKYREYIVTSDDHSLALIAKKLTTNSGLFTEMATLNKISHPFAIEEGQILLIPATW</sequence>
<evidence type="ECO:0000259" key="1">
    <source>
        <dbReference type="PROSITE" id="PS51782"/>
    </source>
</evidence>
<reference evidence="2" key="1">
    <citation type="journal article" date="2015" name="Nature">
        <title>Complex archaea that bridge the gap between prokaryotes and eukaryotes.</title>
        <authorList>
            <person name="Spang A."/>
            <person name="Saw J.H."/>
            <person name="Jorgensen S.L."/>
            <person name="Zaremba-Niedzwiedzka K."/>
            <person name="Martijn J."/>
            <person name="Lind A.E."/>
            <person name="van Eijk R."/>
            <person name="Schleper C."/>
            <person name="Guy L."/>
            <person name="Ettema T.J."/>
        </authorList>
    </citation>
    <scope>NUCLEOTIDE SEQUENCE</scope>
</reference>
<dbReference type="InterPro" id="IPR018392">
    <property type="entry name" value="LysM"/>
</dbReference>
<gene>
    <name evidence="2" type="ORF">LCGC14_3000200</name>
</gene>
<dbReference type="AlphaFoldDB" id="A0A0F8ZSH2"/>
<feature type="domain" description="LysM" evidence="1">
    <location>
        <begin position="47"/>
        <end position="95"/>
    </location>
</feature>